<gene>
    <name evidence="4" type="ORF">RND81_03G142900</name>
</gene>
<dbReference type="InterPro" id="IPR011989">
    <property type="entry name" value="ARM-like"/>
</dbReference>
<dbReference type="AlphaFoldDB" id="A0AAW1M7G1"/>
<evidence type="ECO:0000259" key="3">
    <source>
        <dbReference type="Pfam" id="PF13251"/>
    </source>
</evidence>
<dbReference type="PANTHER" id="PTHR13366:SF0">
    <property type="entry name" value="HEAT REPEAT-CONTAINING PROTEIN 6"/>
    <property type="match status" value="1"/>
</dbReference>
<feature type="domain" description="DUF4042" evidence="3">
    <location>
        <begin position="399"/>
        <end position="583"/>
    </location>
</feature>
<comment type="caution">
    <text evidence="4">The sequence shown here is derived from an EMBL/GenBank/DDBJ whole genome shotgun (WGS) entry which is preliminary data.</text>
</comment>
<dbReference type="Pfam" id="PF13251">
    <property type="entry name" value="DUF4042"/>
    <property type="match status" value="1"/>
</dbReference>
<protein>
    <recommendedName>
        <fullName evidence="3">DUF4042 domain-containing protein</fullName>
    </recommendedName>
</protein>
<dbReference type="InterPro" id="IPR000225">
    <property type="entry name" value="Armadillo"/>
</dbReference>
<dbReference type="Proteomes" id="UP001443914">
    <property type="component" value="Unassembled WGS sequence"/>
</dbReference>
<evidence type="ECO:0000313" key="4">
    <source>
        <dbReference type="EMBL" id="KAK9742010.1"/>
    </source>
</evidence>
<accession>A0AAW1M7G1</accession>
<dbReference type="InterPro" id="IPR025283">
    <property type="entry name" value="DUF4042"/>
</dbReference>
<reference evidence="4" key="1">
    <citation type="submission" date="2024-03" db="EMBL/GenBank/DDBJ databases">
        <title>WGS assembly of Saponaria officinalis var. Norfolk2.</title>
        <authorList>
            <person name="Jenkins J."/>
            <person name="Shu S."/>
            <person name="Grimwood J."/>
            <person name="Barry K."/>
            <person name="Goodstein D."/>
            <person name="Schmutz J."/>
            <person name="Leebens-Mack J."/>
            <person name="Osbourn A."/>
        </authorList>
    </citation>
    <scope>NUCLEOTIDE SEQUENCE [LARGE SCALE GENOMIC DNA]</scope>
    <source>
        <strain evidence="4">JIC</strain>
    </source>
</reference>
<dbReference type="PANTHER" id="PTHR13366">
    <property type="entry name" value="MALARIA ANTIGEN-RELATED"/>
    <property type="match status" value="1"/>
</dbReference>
<dbReference type="Gene3D" id="1.25.10.10">
    <property type="entry name" value="Leucine-rich Repeat Variant"/>
    <property type="match status" value="2"/>
</dbReference>
<evidence type="ECO:0000256" key="2">
    <source>
        <dbReference type="SAM" id="MobiDB-lite"/>
    </source>
</evidence>
<keyword evidence="5" id="KW-1185">Reference proteome</keyword>
<keyword evidence="1" id="KW-0677">Repeat</keyword>
<organism evidence="4 5">
    <name type="scientific">Saponaria officinalis</name>
    <name type="common">Common soapwort</name>
    <name type="synonym">Lychnis saponaria</name>
    <dbReference type="NCBI Taxonomy" id="3572"/>
    <lineage>
        <taxon>Eukaryota</taxon>
        <taxon>Viridiplantae</taxon>
        <taxon>Streptophyta</taxon>
        <taxon>Embryophyta</taxon>
        <taxon>Tracheophyta</taxon>
        <taxon>Spermatophyta</taxon>
        <taxon>Magnoliopsida</taxon>
        <taxon>eudicotyledons</taxon>
        <taxon>Gunneridae</taxon>
        <taxon>Pentapetalae</taxon>
        <taxon>Caryophyllales</taxon>
        <taxon>Caryophyllaceae</taxon>
        <taxon>Caryophylleae</taxon>
        <taxon>Saponaria</taxon>
    </lineage>
</organism>
<dbReference type="SUPFAM" id="SSF48371">
    <property type="entry name" value="ARM repeat"/>
    <property type="match status" value="1"/>
</dbReference>
<name>A0AAW1M7G1_SAPOF</name>
<evidence type="ECO:0000256" key="1">
    <source>
        <dbReference type="ARBA" id="ARBA00022737"/>
    </source>
</evidence>
<dbReference type="InterPro" id="IPR016024">
    <property type="entry name" value="ARM-type_fold"/>
</dbReference>
<dbReference type="EMBL" id="JBDFQZ010000003">
    <property type="protein sequence ID" value="KAK9742010.1"/>
    <property type="molecule type" value="Genomic_DNA"/>
</dbReference>
<dbReference type="InterPro" id="IPR052107">
    <property type="entry name" value="HEAT6"/>
</dbReference>
<dbReference type="SMART" id="SM00185">
    <property type="entry name" value="ARM"/>
    <property type="match status" value="3"/>
</dbReference>
<sequence>MIRMAGVVESVMANTATLVRSWRTAFLTLRDETSSHQIGTLASVLPLLDELLFAQFHSFVAAAGSLPPHEVTSDMMYLLKLAASSCSGSEDMKRALSLICHLVHNIALRVSLELSSSAWSDMLESFSKLTKFFIEDAGKTQVSENSVAIKATMDCLESTRHLISLEPRRSSISENSMLVEFLLHTVICCHSELNGYGPSRGDVRWSSAPRKRYVHQISLWKVQTTAFSMIDEAFSRVGSSLPIEIWQSVVEVLRKVMDALATKTSIVDDGALSRFYTSLLRCLHIVLINRKGSISDHLAAFIAALKMFLGYGLNNSSLLPCRSDRDPAPSSHKFIPTETGKKVVGAYRPPHLRRRKTSLEQPFTQTSSDHDSSPVEFSSSDSDYSDSDGALKENMHSCKARVAAITCIQDLCEADPKAFVAQWTMLLPTNDALQPRKYEATLMTCFLYDPFLKVRLASASTIAAMLEGPSPAALQLAEYRESSKCGSFMALSSSLGQILMQLHAGVLYLIEHEKNSGLLTSSFKILMLLISSTPYSRMPAELLPRIISSLRLKIEEGFPHKNDQSSFMVIAISCLTAAVSTTPSSMHINRILQAEISTGLFGGKGGSGLLNTLFHYAEKVTNPTICLEALQALKTLCHNYPSTLALCWKQISTLVYKFLRTDTFGFPSLKGAVGHDVASTVDKVVSGAVKVLDECLRAISGFKGTEDLFGDRLMESPFALECVRDKKISSAPLYGSDGAGVSINNLSGTTEWSEALEEHIAISIHHASGIVRAASITCFAGITCSVFSSLEIRQQRFILCACTDGANDLNPSVRSAACRAIGVIACFPEILRSELYSAEILHKFINAVEVNTHDQPVSVRITASWAMANICDAFSHCVPVSSLDMEANFRLLKSLLECSLQLARDGDKIKSNAVRALGNLSRVIPFNSSLKLESCDARCLGTSKEYASAREHRSNFGCMHLLERIVQTFLSCITTGNVKVQWNVCHALSNLFLNESLRTQPTDWASPIFSILLLLLRDSSNFKIRIQAAAALAVPLTVSDYGSSFSDIVRGIEYILENATSDQNSTPNFKYRMALEKQLTASMLHVLGLCSSSSDEPLKEFLVKKAPFFERWLNDLCSSLSTSEVDGVESFQNQKRVLLSKAMQSLIDVFESKNHFLSAQKLQKLLSVCG</sequence>
<proteinExistence type="predicted"/>
<evidence type="ECO:0000313" key="5">
    <source>
        <dbReference type="Proteomes" id="UP001443914"/>
    </source>
</evidence>
<feature type="region of interest" description="Disordered" evidence="2">
    <location>
        <begin position="355"/>
        <end position="388"/>
    </location>
</feature>